<organism evidence="2">
    <name type="scientific">marine sediment metagenome</name>
    <dbReference type="NCBI Taxonomy" id="412755"/>
    <lineage>
        <taxon>unclassified sequences</taxon>
        <taxon>metagenomes</taxon>
        <taxon>ecological metagenomes</taxon>
    </lineage>
</organism>
<name>A0A0F8YHZ3_9ZZZZ</name>
<proteinExistence type="predicted"/>
<reference evidence="2" key="1">
    <citation type="journal article" date="2015" name="Nature">
        <title>Complex archaea that bridge the gap between prokaryotes and eukaryotes.</title>
        <authorList>
            <person name="Spang A."/>
            <person name="Saw J.H."/>
            <person name="Jorgensen S.L."/>
            <person name="Zaremba-Niedzwiedzka K."/>
            <person name="Martijn J."/>
            <person name="Lind A.E."/>
            <person name="van Eijk R."/>
            <person name="Schleper C."/>
            <person name="Guy L."/>
            <person name="Ettema T.J."/>
        </authorList>
    </citation>
    <scope>NUCLEOTIDE SEQUENCE</scope>
</reference>
<gene>
    <name evidence="2" type="ORF">LCGC14_3090760</name>
</gene>
<dbReference type="EMBL" id="LAZR01066305">
    <property type="protein sequence ID" value="KKK53839.1"/>
    <property type="molecule type" value="Genomic_DNA"/>
</dbReference>
<evidence type="ECO:0000256" key="1">
    <source>
        <dbReference type="SAM" id="Coils"/>
    </source>
</evidence>
<sequence length="195" mass="22410">MKEAQEQVEKLEADLETAREETKRLVEDQRETIIDLKKQVDALTTTLSTMSEDQRQERIRKKVDEIPIPALRKFIEPLYDLATSTAKTVKFAMKEDEDEQDTEIEVVLDALVNHLRSNAAKLFREFAESSNIEREEGDDPYAEFSGDPSVEADKRARKYMDEHKDVKYSEAVKHVLDGDDKLKQAYAGFNSSHAN</sequence>
<feature type="coiled-coil region" evidence="1">
    <location>
        <begin position="1"/>
        <end position="46"/>
    </location>
</feature>
<accession>A0A0F8YHZ3</accession>
<evidence type="ECO:0000313" key="2">
    <source>
        <dbReference type="EMBL" id="KKK53839.1"/>
    </source>
</evidence>
<dbReference type="AlphaFoldDB" id="A0A0F8YHZ3"/>
<keyword evidence="1" id="KW-0175">Coiled coil</keyword>
<comment type="caution">
    <text evidence="2">The sequence shown here is derived from an EMBL/GenBank/DDBJ whole genome shotgun (WGS) entry which is preliminary data.</text>
</comment>
<protein>
    <submittedName>
        <fullName evidence="2">Uncharacterized protein</fullName>
    </submittedName>
</protein>